<proteinExistence type="predicted"/>
<organism evidence="2">
    <name type="scientific">Solanum chilense</name>
    <name type="common">Tomato</name>
    <name type="synonym">Lycopersicon chilense</name>
    <dbReference type="NCBI Taxonomy" id="4083"/>
    <lineage>
        <taxon>Eukaryota</taxon>
        <taxon>Viridiplantae</taxon>
        <taxon>Streptophyta</taxon>
        <taxon>Embryophyta</taxon>
        <taxon>Tracheophyta</taxon>
        <taxon>Spermatophyta</taxon>
        <taxon>Magnoliopsida</taxon>
        <taxon>eudicotyledons</taxon>
        <taxon>Gunneridae</taxon>
        <taxon>Pentapetalae</taxon>
        <taxon>asterids</taxon>
        <taxon>lamiids</taxon>
        <taxon>Solanales</taxon>
        <taxon>Solanaceae</taxon>
        <taxon>Solanoideae</taxon>
        <taxon>Solaneae</taxon>
        <taxon>Solanum</taxon>
        <taxon>Solanum subgen. Lycopersicon</taxon>
    </lineage>
</organism>
<dbReference type="AlphaFoldDB" id="A0A6N2C010"/>
<name>A0A6N2C010_SOLCI</name>
<accession>A0A6N2C010</accession>
<keyword evidence="1" id="KW-0472">Membrane</keyword>
<gene>
    <name evidence="2" type="ORF">EJD97_005115</name>
</gene>
<keyword evidence="1" id="KW-1133">Transmembrane helix</keyword>
<keyword evidence="1" id="KW-0812">Transmembrane</keyword>
<evidence type="ECO:0000256" key="1">
    <source>
        <dbReference type="SAM" id="Phobius"/>
    </source>
</evidence>
<protein>
    <submittedName>
        <fullName evidence="2">Uncharacterized protein</fullName>
    </submittedName>
</protein>
<sequence length="90" mass="10589">MMFDRVCFQLPLSKSDWVSLVRLLFDFPSFPPCYHFGYYFLFSLYLMSKLIVVLAVVRQTASLCLEMKHDLLVINSSEMVRCFQLSLDSF</sequence>
<dbReference type="EMBL" id="RXGB01001755">
    <property type="protein sequence ID" value="TMW97703.1"/>
    <property type="molecule type" value="Genomic_DNA"/>
</dbReference>
<comment type="caution">
    <text evidence="2">The sequence shown here is derived from an EMBL/GenBank/DDBJ whole genome shotgun (WGS) entry which is preliminary data.</text>
</comment>
<evidence type="ECO:0000313" key="2">
    <source>
        <dbReference type="EMBL" id="TMW97703.1"/>
    </source>
</evidence>
<reference evidence="2" key="1">
    <citation type="submission" date="2019-05" db="EMBL/GenBank/DDBJ databases">
        <title>The de novo reference genome and transcriptome assemblies of the wild tomato species Solanum chilense.</title>
        <authorList>
            <person name="Stam R."/>
            <person name="Nosenko T."/>
            <person name="Hoerger A.C."/>
            <person name="Stephan W."/>
            <person name="Seidel M.A."/>
            <person name="Kuhn J.M.M."/>
            <person name="Haberer G."/>
            <person name="Tellier A."/>
        </authorList>
    </citation>
    <scope>NUCLEOTIDE SEQUENCE</scope>
    <source>
        <tissue evidence="2">Mature leaves</tissue>
    </source>
</reference>
<feature type="transmembrane region" description="Helical" evidence="1">
    <location>
        <begin position="36"/>
        <end position="57"/>
    </location>
</feature>